<dbReference type="Proteomes" id="UP001500936">
    <property type="component" value="Unassembled WGS sequence"/>
</dbReference>
<keyword evidence="2" id="KW-1185">Reference proteome</keyword>
<dbReference type="EMBL" id="BAABHB010000018">
    <property type="protein sequence ID" value="GAA4419462.1"/>
    <property type="molecule type" value="Genomic_DNA"/>
</dbReference>
<protein>
    <recommendedName>
        <fullName evidence="3">SGNH/GDSL hydrolase family protein</fullName>
    </recommendedName>
</protein>
<accession>A0ABP8L0U6</accession>
<dbReference type="InterPro" id="IPR036514">
    <property type="entry name" value="SGNH_hydro_sf"/>
</dbReference>
<evidence type="ECO:0000313" key="2">
    <source>
        <dbReference type="Proteomes" id="UP001500936"/>
    </source>
</evidence>
<dbReference type="SUPFAM" id="SSF52266">
    <property type="entry name" value="SGNH hydrolase"/>
    <property type="match status" value="1"/>
</dbReference>
<gene>
    <name evidence="1" type="ORF">GCM10023187_53810</name>
</gene>
<evidence type="ECO:0008006" key="3">
    <source>
        <dbReference type="Google" id="ProtNLM"/>
    </source>
</evidence>
<sequence length="493" mass="54497">MKKFIMLSRPAYIATILAGMAICEGMYAKENKFGDPADTWDSTKVKTASKPVFLKRLIEPEFITGNKKVQVREFNLPPSQPTNIPDLGKMQLAGKAFPLVVFGDGLAAGWRDGGLFRAGQQTAFPNLVAYQMGLTNFRSPLFDTEHGNGTGYLIASPNSTGPRWQEVTNNTAIVNSSDIPELMPYVGDEVSNMALPKADWAGMGGTLSPNNNGWVYVEDGRRWTDDMIFLWRLKPKVDKSKYTYWQMLDESLKAKQPSLVLAAFGFDTWIDVNLKSKHVNISWPMASSETPPLSIVVARKAQSNGAAGVVFTLPHFKHLAYFNWYSISQLNQLAKNAKITRTREGLLGYELLRGNMIFLPTKATEALFNMAKQSPNGLEYQLSDVDVADQGEIEGGSPALYNNRIRQEARKNGLLVVDLESLYEKIYEGGFVTDDGYPIDGTPKGNFFSADGLYPSAIGNAVIANETIKVLNQHFNAHIPLINVANFASQVTK</sequence>
<dbReference type="Gene3D" id="3.40.50.1110">
    <property type="entry name" value="SGNH hydrolase"/>
    <property type="match status" value="1"/>
</dbReference>
<proteinExistence type="predicted"/>
<reference evidence="2" key="1">
    <citation type="journal article" date="2019" name="Int. J. Syst. Evol. Microbiol.">
        <title>The Global Catalogue of Microorganisms (GCM) 10K type strain sequencing project: providing services to taxonomists for standard genome sequencing and annotation.</title>
        <authorList>
            <consortium name="The Broad Institute Genomics Platform"/>
            <consortium name="The Broad Institute Genome Sequencing Center for Infectious Disease"/>
            <person name="Wu L."/>
            <person name="Ma J."/>
        </authorList>
    </citation>
    <scope>NUCLEOTIDE SEQUENCE [LARGE SCALE GENOMIC DNA]</scope>
    <source>
        <strain evidence="2">JCM 17925</strain>
    </source>
</reference>
<organism evidence="1 2">
    <name type="scientific">Nibrella viscosa</name>
    <dbReference type="NCBI Taxonomy" id="1084524"/>
    <lineage>
        <taxon>Bacteria</taxon>
        <taxon>Pseudomonadati</taxon>
        <taxon>Bacteroidota</taxon>
        <taxon>Cytophagia</taxon>
        <taxon>Cytophagales</taxon>
        <taxon>Spirosomataceae</taxon>
        <taxon>Nibrella</taxon>
    </lineage>
</organism>
<comment type="caution">
    <text evidence="1">The sequence shown here is derived from an EMBL/GenBank/DDBJ whole genome shotgun (WGS) entry which is preliminary data.</text>
</comment>
<dbReference type="RefSeq" id="WP_345271162.1">
    <property type="nucleotide sequence ID" value="NZ_BAABHB010000018.1"/>
</dbReference>
<name>A0ABP8L0U6_9BACT</name>
<evidence type="ECO:0000313" key="1">
    <source>
        <dbReference type="EMBL" id="GAA4419462.1"/>
    </source>
</evidence>